<dbReference type="RefSeq" id="WP_379233996.1">
    <property type="nucleotide sequence ID" value="NZ_JBHSTE010000003.1"/>
</dbReference>
<evidence type="ECO:0000313" key="1">
    <source>
        <dbReference type="EMBL" id="MFC6332995.1"/>
    </source>
</evidence>
<evidence type="ECO:0000313" key="2">
    <source>
        <dbReference type="Proteomes" id="UP001596233"/>
    </source>
</evidence>
<comment type="caution">
    <text evidence="1">The sequence shown here is derived from an EMBL/GenBank/DDBJ whole genome shotgun (WGS) entry which is preliminary data.</text>
</comment>
<accession>A0ABW1V5G4</accession>
<gene>
    <name evidence="1" type="ORF">ACFP56_10205</name>
</gene>
<dbReference type="Proteomes" id="UP001596233">
    <property type="component" value="Unassembled WGS sequence"/>
</dbReference>
<organism evidence="1 2">
    <name type="scientific">Paenibacillus septentrionalis</name>
    <dbReference type="NCBI Taxonomy" id="429342"/>
    <lineage>
        <taxon>Bacteria</taxon>
        <taxon>Bacillati</taxon>
        <taxon>Bacillota</taxon>
        <taxon>Bacilli</taxon>
        <taxon>Bacillales</taxon>
        <taxon>Paenibacillaceae</taxon>
        <taxon>Paenibacillus</taxon>
    </lineage>
</organism>
<name>A0ABW1V5G4_9BACL</name>
<sequence>MKALLVSILLCRMSPIVYSKQEVRDYEELISQLKNNNILHYSLPYPKSRFLNYLALTGLYVFHGSNHKKIDRFEPRQQTLFNNEVTKAVFASADPNWSIFYAVLDRTKIVGSFRNGCVSSNGKRYHYYSLNASTQKNNPWTDGMLYILPKHSFERADQGKTYFDEWISHEPVAPIAKLNVSIEDFYFMDKVATHKDNESLVKTWLLYKARLLLSGLGLTK</sequence>
<proteinExistence type="predicted"/>
<keyword evidence="2" id="KW-1185">Reference proteome</keyword>
<reference evidence="2" key="1">
    <citation type="journal article" date="2019" name="Int. J. Syst. Evol. Microbiol.">
        <title>The Global Catalogue of Microorganisms (GCM) 10K type strain sequencing project: providing services to taxonomists for standard genome sequencing and annotation.</title>
        <authorList>
            <consortium name="The Broad Institute Genomics Platform"/>
            <consortium name="The Broad Institute Genome Sequencing Center for Infectious Disease"/>
            <person name="Wu L."/>
            <person name="Ma J."/>
        </authorList>
    </citation>
    <scope>NUCLEOTIDE SEQUENCE [LARGE SCALE GENOMIC DNA]</scope>
    <source>
        <strain evidence="2">PCU 280</strain>
    </source>
</reference>
<protein>
    <submittedName>
        <fullName evidence="1">Uncharacterized protein</fullName>
    </submittedName>
</protein>
<dbReference type="EMBL" id="JBHSTE010000003">
    <property type="protein sequence ID" value="MFC6332995.1"/>
    <property type="molecule type" value="Genomic_DNA"/>
</dbReference>